<protein>
    <recommendedName>
        <fullName evidence="1">SLH domain-containing protein</fullName>
    </recommendedName>
</protein>
<dbReference type="InterPro" id="IPR008965">
    <property type="entry name" value="CBM2/CBM3_carb-bd_dom_sf"/>
</dbReference>
<keyword evidence="3" id="KW-1185">Reference proteome</keyword>
<dbReference type="Gene3D" id="2.60.40.680">
    <property type="match status" value="1"/>
</dbReference>
<dbReference type="InterPro" id="IPR051465">
    <property type="entry name" value="Cell_Envelope_Struct_Comp"/>
</dbReference>
<accession>A0ABX1XF31</accession>
<comment type="caution">
    <text evidence="2">The sequence shown here is derived from an EMBL/GenBank/DDBJ whole genome shotgun (WGS) entry which is preliminary data.</text>
</comment>
<gene>
    <name evidence="2" type="ORF">GC096_24000</name>
</gene>
<dbReference type="EMBL" id="WHNY01000067">
    <property type="protein sequence ID" value="NOU67110.1"/>
    <property type="molecule type" value="Genomic_DNA"/>
</dbReference>
<dbReference type="PROSITE" id="PS51272">
    <property type="entry name" value="SLH"/>
    <property type="match status" value="3"/>
</dbReference>
<evidence type="ECO:0000259" key="1">
    <source>
        <dbReference type="PROSITE" id="PS51272"/>
    </source>
</evidence>
<proteinExistence type="predicted"/>
<reference evidence="2 3" key="1">
    <citation type="submission" date="2019-10" db="EMBL/GenBank/DDBJ databases">
        <title>Description of Paenibacillus humi sp. nov.</title>
        <authorList>
            <person name="Carlier A."/>
            <person name="Qi S."/>
        </authorList>
    </citation>
    <scope>NUCLEOTIDE SEQUENCE [LARGE SCALE GENOMIC DNA]</scope>
    <source>
        <strain evidence="2 3">LMG 31461</strain>
    </source>
</reference>
<name>A0ABX1XF31_9BACL</name>
<organism evidence="2 3">
    <name type="scientific">Paenibacillus plantarum</name>
    <dbReference type="NCBI Taxonomy" id="2654975"/>
    <lineage>
        <taxon>Bacteria</taxon>
        <taxon>Bacillati</taxon>
        <taxon>Bacillota</taxon>
        <taxon>Bacilli</taxon>
        <taxon>Bacillales</taxon>
        <taxon>Paenibacillaceae</taxon>
        <taxon>Paenibacillus</taxon>
    </lineage>
</organism>
<dbReference type="Proteomes" id="UP000653578">
    <property type="component" value="Unassembled WGS sequence"/>
</dbReference>
<feature type="domain" description="SLH" evidence="1">
    <location>
        <begin position="481"/>
        <end position="544"/>
    </location>
</feature>
<sequence length="608" mass="65504">MNMLSLPKPKRKQSVFFVFIVMVLCFLINPFPAYANSLLASSAYTLSASTSTPQVGGSFTVTATANVSELFAFETIFTYDPQKVKLIRADAAANGNLIKPAGDEGEIILAWSKEGNEQPTNGTMRMAELTFNVLKSGETEIIWQSLRIANRSLQEVAVSPGSSLRATVRTESGLSDVGGVGGVNVPNTNGSGKAQAPLTPEVAIIAGNARAMTLSENAVSLTSESGNRIHVVLHMAQALKEIHESSKEKSTFIVMIPAQESASITVDVPSEILQAIQSKSGGTGSLVISSSVGMYKLPIDQLKLDANAKVTVTIATVSEEQTHAIDKLVTAEGFTLTGVPVDFTVSILDASGQVTEMHDYESAFAARTIPAGPMDPDRTAAVLFRTDGTMAPVPTLFVKQPDGSYMALIHRMGNSMYGLITGSRTFADLNGHWSQKDVETMAGRLLVNGDTEGRFRPDDAITRVEFAKLVTDALALPEKGDSMAFRDIDPSAWYSRSLLTAVSFGIIEGYDGGIFRPDAFVTREEIAVMLDRALHVTGFKYDPPAHFVQLLGMEHLNDWSKDSVHMMVGLGILTGDDRNMIHPSQSATRAEAVVMLKRLLIKLSFMNE</sequence>
<dbReference type="CDD" id="cd08547">
    <property type="entry name" value="Type_II_cohesin"/>
    <property type="match status" value="1"/>
</dbReference>
<dbReference type="PANTHER" id="PTHR43308:SF5">
    <property type="entry name" value="S-LAYER PROTEIN _ PEPTIDOGLYCAN ENDO-BETA-N-ACETYLGLUCOSAMINIDASE"/>
    <property type="match status" value="1"/>
</dbReference>
<dbReference type="InterPro" id="IPR001119">
    <property type="entry name" value="SLH_dom"/>
</dbReference>
<dbReference type="SUPFAM" id="SSF49384">
    <property type="entry name" value="Carbohydrate-binding domain"/>
    <property type="match status" value="1"/>
</dbReference>
<evidence type="ECO:0000313" key="2">
    <source>
        <dbReference type="EMBL" id="NOU67110.1"/>
    </source>
</evidence>
<feature type="domain" description="SLH" evidence="1">
    <location>
        <begin position="421"/>
        <end position="480"/>
    </location>
</feature>
<dbReference type="Pfam" id="PF00395">
    <property type="entry name" value="SLH"/>
    <property type="match status" value="3"/>
</dbReference>
<feature type="domain" description="SLH" evidence="1">
    <location>
        <begin position="547"/>
        <end position="608"/>
    </location>
</feature>
<evidence type="ECO:0000313" key="3">
    <source>
        <dbReference type="Proteomes" id="UP000653578"/>
    </source>
</evidence>
<dbReference type="PANTHER" id="PTHR43308">
    <property type="entry name" value="OUTER MEMBRANE PROTEIN ALPHA-RELATED"/>
    <property type="match status" value="1"/>
</dbReference>